<keyword evidence="3" id="KW-0677">Repeat</keyword>
<accession>A0A1V9XYF7</accession>
<comment type="caution">
    <text evidence="7">The sequence shown here is derived from an EMBL/GenBank/DDBJ whole genome shotgun (WGS) entry which is preliminary data.</text>
</comment>
<organism evidence="7 8">
    <name type="scientific">Tropilaelaps mercedesae</name>
    <dbReference type="NCBI Taxonomy" id="418985"/>
    <lineage>
        <taxon>Eukaryota</taxon>
        <taxon>Metazoa</taxon>
        <taxon>Ecdysozoa</taxon>
        <taxon>Arthropoda</taxon>
        <taxon>Chelicerata</taxon>
        <taxon>Arachnida</taxon>
        <taxon>Acari</taxon>
        <taxon>Parasitiformes</taxon>
        <taxon>Mesostigmata</taxon>
        <taxon>Gamasina</taxon>
        <taxon>Dermanyssoidea</taxon>
        <taxon>Laelapidae</taxon>
        <taxon>Tropilaelaps</taxon>
    </lineage>
</organism>
<comment type="subcellular location">
    <subcellularLocation>
        <location evidence="1">Membrane</location>
        <topology evidence="1">Single-pass membrane protein</topology>
    </subcellularLocation>
</comment>
<dbReference type="InterPro" id="IPR000008">
    <property type="entry name" value="C2_dom"/>
</dbReference>
<evidence type="ECO:0000256" key="5">
    <source>
        <dbReference type="ARBA" id="ARBA00023136"/>
    </source>
</evidence>
<evidence type="ECO:0000256" key="3">
    <source>
        <dbReference type="ARBA" id="ARBA00022737"/>
    </source>
</evidence>
<keyword evidence="5" id="KW-0472">Membrane</keyword>
<keyword evidence="4" id="KW-1133">Transmembrane helix</keyword>
<dbReference type="InParanoid" id="A0A1V9XYF7"/>
<evidence type="ECO:0000256" key="1">
    <source>
        <dbReference type="ARBA" id="ARBA00004167"/>
    </source>
</evidence>
<dbReference type="AlphaFoldDB" id="A0A1V9XYF7"/>
<evidence type="ECO:0000256" key="2">
    <source>
        <dbReference type="ARBA" id="ARBA00022692"/>
    </source>
</evidence>
<keyword evidence="8" id="KW-1185">Reference proteome</keyword>
<dbReference type="InterPro" id="IPR037721">
    <property type="entry name" value="Ferlin"/>
</dbReference>
<evidence type="ECO:0000313" key="7">
    <source>
        <dbReference type="EMBL" id="OQR78453.1"/>
    </source>
</evidence>
<dbReference type="GO" id="GO:0016020">
    <property type="term" value="C:membrane"/>
    <property type="evidence" value="ECO:0007669"/>
    <property type="project" value="UniProtKB-SubCell"/>
</dbReference>
<feature type="domain" description="C2" evidence="6">
    <location>
        <begin position="3"/>
        <end position="75"/>
    </location>
</feature>
<name>A0A1V9XYF7_9ACAR</name>
<dbReference type="EMBL" id="MNPL01002205">
    <property type="protein sequence ID" value="OQR78453.1"/>
    <property type="molecule type" value="Genomic_DNA"/>
</dbReference>
<dbReference type="Pfam" id="PF00168">
    <property type="entry name" value="C2"/>
    <property type="match status" value="1"/>
</dbReference>
<dbReference type="Proteomes" id="UP000192247">
    <property type="component" value="Unassembled WGS sequence"/>
</dbReference>
<dbReference type="PANTHER" id="PTHR12546">
    <property type="entry name" value="FER-1-LIKE"/>
    <property type="match status" value="1"/>
</dbReference>
<reference evidence="7 8" key="1">
    <citation type="journal article" date="2017" name="Gigascience">
        <title>Draft genome of the honey bee ectoparasitic mite, Tropilaelaps mercedesae, is shaped by the parasitic life history.</title>
        <authorList>
            <person name="Dong X."/>
            <person name="Armstrong S.D."/>
            <person name="Xia D."/>
            <person name="Makepeace B.L."/>
            <person name="Darby A.C."/>
            <person name="Kadowaki T."/>
        </authorList>
    </citation>
    <scope>NUCLEOTIDE SEQUENCE [LARGE SCALE GENOMIC DNA]</scope>
    <source>
        <strain evidence="7">Wuxi-XJTLU</strain>
    </source>
</reference>
<dbReference type="STRING" id="418985.A0A1V9XYF7"/>
<dbReference type="PANTHER" id="PTHR12546:SF60">
    <property type="entry name" value="MISFIRE, ISOFORM F"/>
    <property type="match status" value="1"/>
</dbReference>
<dbReference type="InterPro" id="IPR035892">
    <property type="entry name" value="C2_domain_sf"/>
</dbReference>
<proteinExistence type="predicted"/>
<sequence>MGPAVCVQVANQRKYTSVKESTNCPYHNEYFVFDFHYAEAMLFDNMVTRTALHSRDLIRLGKVIGSLKLDVATIFRQPGE</sequence>
<keyword evidence="2" id="KW-0812">Transmembrane</keyword>
<evidence type="ECO:0000259" key="6">
    <source>
        <dbReference type="Pfam" id="PF00168"/>
    </source>
</evidence>
<evidence type="ECO:0000256" key="4">
    <source>
        <dbReference type="ARBA" id="ARBA00022989"/>
    </source>
</evidence>
<evidence type="ECO:0000313" key="8">
    <source>
        <dbReference type="Proteomes" id="UP000192247"/>
    </source>
</evidence>
<dbReference type="OrthoDB" id="6497339at2759"/>
<protein>
    <submittedName>
        <fullName evidence="7">Otoferlin-like</fullName>
    </submittedName>
</protein>
<dbReference type="GO" id="GO:0007009">
    <property type="term" value="P:plasma membrane organization"/>
    <property type="evidence" value="ECO:0007669"/>
    <property type="project" value="TreeGrafter"/>
</dbReference>
<gene>
    <name evidence="7" type="ORF">BIW11_02729</name>
</gene>
<dbReference type="SUPFAM" id="SSF49562">
    <property type="entry name" value="C2 domain (Calcium/lipid-binding domain, CaLB)"/>
    <property type="match status" value="1"/>
</dbReference>
<dbReference type="Gene3D" id="2.60.40.150">
    <property type="entry name" value="C2 domain"/>
    <property type="match status" value="1"/>
</dbReference>